<accession>A0A853JWT4</accession>
<name>A0A853JWT4_9FIRM</name>
<gene>
    <name evidence="1" type="ORF">H0N91_20245</name>
</gene>
<dbReference type="EMBL" id="JACCKS010000049">
    <property type="protein sequence ID" value="NZA40390.1"/>
    <property type="molecule type" value="Genomic_DNA"/>
</dbReference>
<dbReference type="AlphaFoldDB" id="A0A853JWT4"/>
<protein>
    <submittedName>
        <fullName evidence="1">Uncharacterized protein</fullName>
    </submittedName>
</protein>
<reference evidence="1 2" key="1">
    <citation type="submission" date="2020-07" db="EMBL/GenBank/DDBJ databases">
        <title>Organ Donor 1.</title>
        <authorList>
            <person name="Marsh A.J."/>
            <person name="Azcarate-Peril M.A."/>
        </authorList>
    </citation>
    <scope>NUCLEOTIDE SEQUENCE [LARGE SCALE GENOMIC DNA]</scope>
    <source>
        <strain evidence="1 2">AMC0717</strain>
    </source>
</reference>
<comment type="caution">
    <text evidence="1">The sequence shown here is derived from an EMBL/GenBank/DDBJ whole genome shotgun (WGS) entry which is preliminary data.</text>
</comment>
<dbReference type="Proteomes" id="UP000586254">
    <property type="component" value="Unassembled WGS sequence"/>
</dbReference>
<organism evidence="1 2">
    <name type="scientific">Eubacterium callanderi</name>
    <dbReference type="NCBI Taxonomy" id="53442"/>
    <lineage>
        <taxon>Bacteria</taxon>
        <taxon>Bacillati</taxon>
        <taxon>Bacillota</taxon>
        <taxon>Clostridia</taxon>
        <taxon>Eubacteriales</taxon>
        <taxon>Eubacteriaceae</taxon>
        <taxon>Eubacterium</taxon>
    </lineage>
</organism>
<evidence type="ECO:0000313" key="2">
    <source>
        <dbReference type="Proteomes" id="UP000586254"/>
    </source>
</evidence>
<sequence length="57" mass="6422">MQNSLDNGLTKKEKESVSTLIIAILSKELKNGKATVNNVELILDETIDYFKRLEISL</sequence>
<evidence type="ECO:0000313" key="1">
    <source>
        <dbReference type="EMBL" id="NZA40390.1"/>
    </source>
</evidence>
<proteinExistence type="predicted"/>
<dbReference type="RefSeq" id="WP_180494372.1">
    <property type="nucleotide sequence ID" value="NZ_CAUEPJ010000156.1"/>
</dbReference>